<dbReference type="EMBL" id="JBHRWN010000002">
    <property type="protein sequence ID" value="MFC3478486.1"/>
    <property type="molecule type" value="Genomic_DNA"/>
</dbReference>
<dbReference type="Gene3D" id="1.10.150.20">
    <property type="entry name" value="5' to 3' exonuclease, C-terminal subdomain"/>
    <property type="match status" value="1"/>
</dbReference>
<feature type="compositionally biased region" description="Basic and acidic residues" evidence="1">
    <location>
        <begin position="27"/>
        <end position="44"/>
    </location>
</feature>
<evidence type="ECO:0000313" key="3">
    <source>
        <dbReference type="Proteomes" id="UP001595660"/>
    </source>
</evidence>
<dbReference type="SUPFAM" id="SSF47794">
    <property type="entry name" value="Rad51 N-terminal domain-like"/>
    <property type="match status" value="1"/>
</dbReference>
<feature type="compositionally biased region" description="Low complexity" evidence="1">
    <location>
        <begin position="1"/>
        <end position="12"/>
    </location>
</feature>
<gene>
    <name evidence="2" type="ORF">ACFOKC_12215</name>
</gene>
<dbReference type="Pfam" id="PF14520">
    <property type="entry name" value="HHH_5"/>
    <property type="match status" value="1"/>
</dbReference>
<feature type="compositionally biased region" description="Acidic residues" evidence="1">
    <location>
        <begin position="45"/>
        <end position="59"/>
    </location>
</feature>
<sequence>MGLLSKLKSLLGVDSSDESAGSGVDVTVEREPDAGSERAVKESSAETDEPADEDADEDAAAAGTDAAASTESLVDEDHADDPSRAAEPAEAAVVEDEESAPAGEPDIEEAEPETDADDGESVSVVKGIGPAYADRLEDAGVETVADLAAADVDELAEAIDLSPKRVGRWVENAQNRD</sequence>
<proteinExistence type="predicted"/>
<dbReference type="Proteomes" id="UP001595660">
    <property type="component" value="Unassembled WGS sequence"/>
</dbReference>
<evidence type="ECO:0000313" key="2">
    <source>
        <dbReference type="EMBL" id="MFC3478486.1"/>
    </source>
</evidence>
<dbReference type="InterPro" id="IPR010995">
    <property type="entry name" value="DNA_repair_Rad51/TF_NusA_a-hlx"/>
</dbReference>
<feature type="compositionally biased region" description="Acidic residues" evidence="1">
    <location>
        <begin position="93"/>
        <end position="120"/>
    </location>
</feature>
<feature type="compositionally biased region" description="Low complexity" evidence="1">
    <location>
        <begin position="60"/>
        <end position="72"/>
    </location>
</feature>
<organism evidence="2 3">
    <name type="scientific">Halobacterium litoreum</name>
    <dbReference type="NCBI Taxonomy" id="2039234"/>
    <lineage>
        <taxon>Archaea</taxon>
        <taxon>Methanobacteriati</taxon>
        <taxon>Methanobacteriota</taxon>
        <taxon>Stenosarchaea group</taxon>
        <taxon>Halobacteria</taxon>
        <taxon>Halobacteriales</taxon>
        <taxon>Halobacteriaceae</taxon>
        <taxon>Halobacterium</taxon>
    </lineage>
</organism>
<reference evidence="2 3" key="1">
    <citation type="journal article" date="2019" name="Int. J. Syst. Evol. Microbiol.">
        <title>The Global Catalogue of Microorganisms (GCM) 10K type strain sequencing project: providing services to taxonomists for standard genome sequencing and annotation.</title>
        <authorList>
            <consortium name="The Broad Institute Genomics Platform"/>
            <consortium name="The Broad Institute Genome Sequencing Center for Infectious Disease"/>
            <person name="Wu L."/>
            <person name="Ma J."/>
        </authorList>
    </citation>
    <scope>NUCLEOTIDE SEQUENCE [LARGE SCALE GENOMIC DNA]</scope>
    <source>
        <strain evidence="2 3">CGMCC 1.12562</strain>
    </source>
</reference>
<evidence type="ECO:0000256" key="1">
    <source>
        <dbReference type="SAM" id="MobiDB-lite"/>
    </source>
</evidence>
<keyword evidence="3" id="KW-1185">Reference proteome</keyword>
<comment type="caution">
    <text evidence="2">The sequence shown here is derived from an EMBL/GenBank/DDBJ whole genome shotgun (WGS) entry which is preliminary data.</text>
</comment>
<protein>
    <submittedName>
        <fullName evidence="2">Helix-hairpin-helix domain-containing protein</fullName>
    </submittedName>
</protein>
<dbReference type="GeneID" id="69118504"/>
<accession>A0ABD5NGW5</accession>
<dbReference type="AlphaFoldDB" id="A0ABD5NGW5"/>
<feature type="region of interest" description="Disordered" evidence="1">
    <location>
        <begin position="1"/>
        <end position="121"/>
    </location>
</feature>
<dbReference type="RefSeq" id="WP_232570294.1">
    <property type="nucleotide sequence ID" value="NZ_CP089466.1"/>
</dbReference>
<name>A0ABD5NGW5_9EURY</name>